<accession>A0A8S9WQE5</accession>
<feature type="region of interest" description="Disordered" evidence="1">
    <location>
        <begin position="180"/>
        <end position="202"/>
    </location>
</feature>
<evidence type="ECO:0000256" key="1">
    <source>
        <dbReference type="SAM" id="MobiDB-lite"/>
    </source>
</evidence>
<dbReference type="Gene3D" id="2.30.30.750">
    <property type="match status" value="1"/>
</dbReference>
<evidence type="ECO:0000313" key="3">
    <source>
        <dbReference type="Proteomes" id="UP000466442"/>
    </source>
</evidence>
<reference evidence="2" key="1">
    <citation type="journal article" date="2021" name="Mol. Ecol. Resour.">
        <title>Apolygus lucorum genome provides insights into omnivorousness and mesophyll feeding.</title>
        <authorList>
            <person name="Liu Y."/>
            <person name="Liu H."/>
            <person name="Wang H."/>
            <person name="Huang T."/>
            <person name="Liu B."/>
            <person name="Yang B."/>
            <person name="Yin L."/>
            <person name="Li B."/>
            <person name="Zhang Y."/>
            <person name="Zhang S."/>
            <person name="Jiang F."/>
            <person name="Zhang X."/>
            <person name="Ren Y."/>
            <person name="Wang B."/>
            <person name="Wang S."/>
            <person name="Lu Y."/>
            <person name="Wu K."/>
            <person name="Fan W."/>
            <person name="Wang G."/>
        </authorList>
    </citation>
    <scope>NUCLEOTIDE SEQUENCE</scope>
    <source>
        <strain evidence="2">12Hb</strain>
    </source>
</reference>
<sequence length="506" mass="55027">MLRGRRIETFGIEKKDDELATLYDILFDDEIICGLKMFTETRRCYRLTKQAFINISYGLSLQNGLSSQGSQPTTHKWKRNEGHTNNNESRSRHDNLNSQKGFNASNVPNNFNNNASNTVSQFFSAYRQPNAKNISMVSQQAKEDSESGRTISLKPQQPTPAQQPKAVDAEFQAMWSQLQQKLPTSPPAPVNPPSSSTVISPQAVSEQTNALKKFLRINAGERPQQPSANVPMQTLQSLPIASCGHKVGTCCAELAAMCQRLGITYPHCSQRVDPITGEVSGILLFADGTELVGPKSSDRSKASERVACLAVKQYPGILATKSAANKATGMKGGPPGVPIPAARVPFPQGLMPMGGPMSAVRGRGIVMAERMISVQVAPQQQLMRPQLPVLPNPPQNWCQQEPKNAAGFPPAFTQPAHPNVPRSNVNPFVPLQAQTAAMRTSDGKLPQTNIPPPNMISESSAPDVIRPVPKSPKKNQPPSTSSDQPSRQHRGRRGRIAAKFSTPLQN</sequence>
<feature type="region of interest" description="Disordered" evidence="1">
    <location>
        <begin position="437"/>
        <end position="506"/>
    </location>
</feature>
<proteinExistence type="predicted"/>
<feature type="compositionally biased region" description="Low complexity" evidence="1">
    <location>
        <begin position="154"/>
        <end position="166"/>
    </location>
</feature>
<name>A0A8S9WQE5_APOLU</name>
<gene>
    <name evidence="2" type="ORF">GE061_008192</name>
</gene>
<comment type="caution">
    <text evidence="2">The sequence shown here is derived from an EMBL/GenBank/DDBJ whole genome shotgun (WGS) entry which is preliminary data.</text>
</comment>
<dbReference type="AlphaFoldDB" id="A0A8S9WQE5"/>
<feature type="compositionally biased region" description="Basic residues" evidence="1">
    <location>
        <begin position="487"/>
        <end position="496"/>
    </location>
</feature>
<keyword evidence="3" id="KW-1185">Reference proteome</keyword>
<dbReference type="EMBL" id="WIXP02000016">
    <property type="protein sequence ID" value="KAF6198444.1"/>
    <property type="molecule type" value="Genomic_DNA"/>
</dbReference>
<protein>
    <submittedName>
        <fullName evidence="2">Uncharacterized protein</fullName>
    </submittedName>
</protein>
<dbReference type="InterPro" id="IPR047008">
    <property type="entry name" value="XRN1_SH3_sf"/>
</dbReference>
<feature type="compositionally biased region" description="Polar residues" evidence="1">
    <location>
        <begin position="474"/>
        <end position="485"/>
    </location>
</feature>
<dbReference type="OrthoDB" id="10628149at2759"/>
<feature type="region of interest" description="Disordered" evidence="1">
    <location>
        <begin position="64"/>
        <end position="113"/>
    </location>
</feature>
<dbReference type="Proteomes" id="UP000466442">
    <property type="component" value="Linkage Group LG16"/>
</dbReference>
<organism evidence="2 3">
    <name type="scientific">Apolygus lucorum</name>
    <name type="common">Small green plant bug</name>
    <name type="synonym">Lygocoris lucorum</name>
    <dbReference type="NCBI Taxonomy" id="248454"/>
    <lineage>
        <taxon>Eukaryota</taxon>
        <taxon>Metazoa</taxon>
        <taxon>Ecdysozoa</taxon>
        <taxon>Arthropoda</taxon>
        <taxon>Hexapoda</taxon>
        <taxon>Insecta</taxon>
        <taxon>Pterygota</taxon>
        <taxon>Neoptera</taxon>
        <taxon>Paraneoptera</taxon>
        <taxon>Hemiptera</taxon>
        <taxon>Heteroptera</taxon>
        <taxon>Panheteroptera</taxon>
        <taxon>Cimicomorpha</taxon>
        <taxon>Miridae</taxon>
        <taxon>Mirini</taxon>
        <taxon>Apolygus</taxon>
    </lineage>
</organism>
<feature type="compositionally biased region" description="Low complexity" evidence="1">
    <location>
        <begin position="102"/>
        <end position="113"/>
    </location>
</feature>
<feature type="region of interest" description="Disordered" evidence="1">
    <location>
        <begin position="136"/>
        <end position="167"/>
    </location>
</feature>
<evidence type="ECO:0000313" key="2">
    <source>
        <dbReference type="EMBL" id="KAF6198444.1"/>
    </source>
</evidence>